<organism evidence="1 2">
    <name type="scientific">Daejeonella rubra</name>
    <dbReference type="NCBI Taxonomy" id="990371"/>
    <lineage>
        <taxon>Bacteria</taxon>
        <taxon>Pseudomonadati</taxon>
        <taxon>Bacteroidota</taxon>
        <taxon>Sphingobacteriia</taxon>
        <taxon>Sphingobacteriales</taxon>
        <taxon>Sphingobacteriaceae</taxon>
        <taxon>Daejeonella</taxon>
    </lineage>
</organism>
<sequence length="260" mass="28492">MRNRYNLINVLATCMLAIILMSTFSGCKKISETIEEVWEGYWAGVFDLGEGWQVELNGDRATYVTSGTTKVGTNVGDSFAIGMELIGNNKWRGYIREKNGFGFLGLGTAEIIDNKLKITPDGAVPYTINKGVKSTGTGGTGGGIGSTAQVLLDQKVEGEKGDQRIFKVTVPTGVKQMEIKTTEVAGVYYFNLADLFVKRGSDPTVKLTPQYSWIADWHSVESNRADEVISITNPPAGVYHIMLYGYNSYFISQLVVKIVK</sequence>
<dbReference type="AlphaFoldDB" id="A0A1G9TTJ2"/>
<dbReference type="Gene3D" id="2.60.120.380">
    <property type="match status" value="1"/>
</dbReference>
<dbReference type="Proteomes" id="UP000199226">
    <property type="component" value="Unassembled WGS sequence"/>
</dbReference>
<dbReference type="EMBL" id="FNHH01000014">
    <property type="protein sequence ID" value="SDM50878.1"/>
    <property type="molecule type" value="Genomic_DNA"/>
</dbReference>
<keyword evidence="2" id="KW-1185">Reference proteome</keyword>
<dbReference type="STRING" id="990371.SAMN05421813_11424"/>
<gene>
    <name evidence="1" type="ORF">SAMN05421813_11424</name>
</gene>
<protein>
    <recommendedName>
        <fullName evidence="3">Lipoprotein</fullName>
    </recommendedName>
</protein>
<reference evidence="2" key="1">
    <citation type="submission" date="2016-10" db="EMBL/GenBank/DDBJ databases">
        <authorList>
            <person name="Varghese N."/>
            <person name="Submissions S."/>
        </authorList>
    </citation>
    <scope>NUCLEOTIDE SEQUENCE [LARGE SCALE GENOMIC DNA]</scope>
    <source>
        <strain evidence="2">DSM 24536</strain>
    </source>
</reference>
<accession>A0A1G9TTJ2</accession>
<name>A0A1G9TTJ2_9SPHI</name>
<evidence type="ECO:0008006" key="3">
    <source>
        <dbReference type="Google" id="ProtNLM"/>
    </source>
</evidence>
<proteinExistence type="predicted"/>
<evidence type="ECO:0000313" key="1">
    <source>
        <dbReference type="EMBL" id="SDM50878.1"/>
    </source>
</evidence>
<evidence type="ECO:0000313" key="2">
    <source>
        <dbReference type="Proteomes" id="UP000199226"/>
    </source>
</evidence>
<dbReference type="PROSITE" id="PS51257">
    <property type="entry name" value="PROKAR_LIPOPROTEIN"/>
    <property type="match status" value="1"/>
</dbReference>